<evidence type="ECO:0000313" key="1">
    <source>
        <dbReference type="EMBL" id="KKR97973.1"/>
    </source>
</evidence>
<gene>
    <name evidence="1" type="ORF">UU48_C0006G0013</name>
</gene>
<dbReference type="Proteomes" id="UP000034746">
    <property type="component" value="Unassembled WGS sequence"/>
</dbReference>
<proteinExistence type="predicted"/>
<protein>
    <submittedName>
        <fullName evidence="1">Uncharacterized protein</fullName>
    </submittedName>
</protein>
<sequence>MSEKPRFEKEPTPKSFIRISAEEFNVKHLLDLLKEKGLHIQSVYFQDPREGAEKRITIDFIPAQWAHIEVHAKYDDVKKALESSDEFREHADKILGSL</sequence>
<organism evidence="1 2">
    <name type="scientific">Candidatus Uhrbacteria bacterium GW2011_GWF2_41_16</name>
    <dbReference type="NCBI Taxonomy" id="1618997"/>
    <lineage>
        <taxon>Bacteria</taxon>
        <taxon>Candidatus Uhriibacteriota</taxon>
    </lineage>
</organism>
<comment type="caution">
    <text evidence="1">The sequence shown here is derived from an EMBL/GenBank/DDBJ whole genome shotgun (WGS) entry which is preliminary data.</text>
</comment>
<name>A0A0G0VAF7_9BACT</name>
<reference evidence="1 2" key="1">
    <citation type="journal article" date="2015" name="Nature">
        <title>rRNA introns, odd ribosomes, and small enigmatic genomes across a large radiation of phyla.</title>
        <authorList>
            <person name="Brown C.T."/>
            <person name="Hug L.A."/>
            <person name="Thomas B.C."/>
            <person name="Sharon I."/>
            <person name="Castelle C.J."/>
            <person name="Singh A."/>
            <person name="Wilkins M.J."/>
            <person name="Williams K.H."/>
            <person name="Banfield J.F."/>
        </authorList>
    </citation>
    <scope>NUCLEOTIDE SEQUENCE [LARGE SCALE GENOMIC DNA]</scope>
</reference>
<dbReference type="AlphaFoldDB" id="A0A0G0VAF7"/>
<dbReference type="EMBL" id="LCAU01000006">
    <property type="protein sequence ID" value="KKR97973.1"/>
    <property type="molecule type" value="Genomic_DNA"/>
</dbReference>
<accession>A0A0G0VAF7</accession>
<evidence type="ECO:0000313" key="2">
    <source>
        <dbReference type="Proteomes" id="UP000034746"/>
    </source>
</evidence>